<accession>A0A2H0LS93</accession>
<gene>
    <name evidence="2" type="ORF">COV74_01565</name>
</gene>
<dbReference type="Proteomes" id="UP000230859">
    <property type="component" value="Unassembled WGS sequence"/>
</dbReference>
<name>A0A2H0LS93_9BACT</name>
<dbReference type="AlphaFoldDB" id="A0A2H0LS93"/>
<dbReference type="GO" id="GO:0005886">
    <property type="term" value="C:plasma membrane"/>
    <property type="evidence" value="ECO:0007669"/>
    <property type="project" value="TreeGrafter"/>
</dbReference>
<dbReference type="SUPFAM" id="SSF160246">
    <property type="entry name" value="EspE N-terminal domain-like"/>
    <property type="match status" value="1"/>
</dbReference>
<comment type="caution">
    <text evidence="2">The sequence shown here is derived from an EMBL/GenBank/DDBJ whole genome shotgun (WGS) entry which is preliminary data.</text>
</comment>
<dbReference type="PANTHER" id="PTHR30258:SF1">
    <property type="entry name" value="PROTEIN TRANSPORT PROTEIN HOFB HOMOLOG"/>
    <property type="match status" value="1"/>
</dbReference>
<evidence type="ECO:0000313" key="3">
    <source>
        <dbReference type="Proteomes" id="UP000230859"/>
    </source>
</evidence>
<dbReference type="EMBL" id="PCVY01000016">
    <property type="protein sequence ID" value="PIQ87236.1"/>
    <property type="molecule type" value="Genomic_DNA"/>
</dbReference>
<sequence>MAKLLKPIGEILIEQGAIENDQLALALEKQKESKNSQRLGEILIEMGIVSEADLVVALTTQYSFAYLPLKYIIPNSDAYSLITKEAAYQYHCIPIDRVKDTLTVVTTDPSDSKALKEIENLTKCKTQVFITTVSEMRTALKQFYGGEQA</sequence>
<dbReference type="Pfam" id="PF05157">
    <property type="entry name" value="MshEN"/>
    <property type="match status" value="1"/>
</dbReference>
<feature type="domain" description="Type II secretion system protein GspE N-terminal" evidence="1">
    <location>
        <begin position="75"/>
        <end position="148"/>
    </location>
</feature>
<dbReference type="InterPro" id="IPR037257">
    <property type="entry name" value="T2SS_E_N_sf"/>
</dbReference>
<evidence type="ECO:0000259" key="1">
    <source>
        <dbReference type="Pfam" id="PF05157"/>
    </source>
</evidence>
<proteinExistence type="predicted"/>
<dbReference type="InterPro" id="IPR007831">
    <property type="entry name" value="T2SS_GspE_N"/>
</dbReference>
<dbReference type="Gene3D" id="1.10.40.70">
    <property type="match status" value="1"/>
</dbReference>
<dbReference type="PANTHER" id="PTHR30258">
    <property type="entry name" value="TYPE II SECRETION SYSTEM PROTEIN GSPE-RELATED"/>
    <property type="match status" value="1"/>
</dbReference>
<organism evidence="2 3">
    <name type="scientific">Candidatus Abzuiibacterium crystallinum</name>
    <dbReference type="NCBI Taxonomy" id="1974748"/>
    <lineage>
        <taxon>Bacteria</taxon>
        <taxon>Pseudomonadati</taxon>
        <taxon>Candidatus Omnitrophota</taxon>
        <taxon>Candidatus Abzuiibacterium</taxon>
    </lineage>
</organism>
<reference evidence="2 3" key="1">
    <citation type="submission" date="2017-09" db="EMBL/GenBank/DDBJ databases">
        <title>Depth-based differentiation of microbial function through sediment-hosted aquifers and enrichment of novel symbionts in the deep terrestrial subsurface.</title>
        <authorList>
            <person name="Probst A.J."/>
            <person name="Ladd B."/>
            <person name="Jarett J.K."/>
            <person name="Geller-Mcgrath D.E."/>
            <person name="Sieber C.M."/>
            <person name="Emerson J.B."/>
            <person name="Anantharaman K."/>
            <person name="Thomas B.C."/>
            <person name="Malmstrom R."/>
            <person name="Stieglmeier M."/>
            <person name="Klingl A."/>
            <person name="Woyke T."/>
            <person name="Ryan C.M."/>
            <person name="Banfield J.F."/>
        </authorList>
    </citation>
    <scope>NUCLEOTIDE SEQUENCE [LARGE SCALE GENOMIC DNA]</scope>
    <source>
        <strain evidence="2">CG11_big_fil_rev_8_21_14_0_20_45_26</strain>
    </source>
</reference>
<dbReference type="Gene3D" id="3.30.300.160">
    <property type="entry name" value="Type II secretion system, protein E, N-terminal domain"/>
    <property type="match status" value="1"/>
</dbReference>
<protein>
    <recommendedName>
        <fullName evidence="1">Type II secretion system protein GspE N-terminal domain-containing protein</fullName>
    </recommendedName>
</protein>
<evidence type="ECO:0000313" key="2">
    <source>
        <dbReference type="EMBL" id="PIQ87236.1"/>
    </source>
</evidence>
<dbReference type="GO" id="GO:0016887">
    <property type="term" value="F:ATP hydrolysis activity"/>
    <property type="evidence" value="ECO:0007669"/>
    <property type="project" value="TreeGrafter"/>
</dbReference>